<keyword evidence="2" id="KW-1185">Reference proteome</keyword>
<gene>
    <name evidence="1" type="ORF">DUNSADRAFT_17632</name>
</gene>
<name>A0ABQ7GZV8_DUNSA</name>
<evidence type="ECO:0000313" key="1">
    <source>
        <dbReference type="EMBL" id="KAF5840148.1"/>
    </source>
</evidence>
<reference evidence="1" key="1">
    <citation type="submission" date="2017-08" db="EMBL/GenBank/DDBJ databases">
        <authorList>
            <person name="Polle J.E."/>
            <person name="Barry K."/>
            <person name="Cushman J."/>
            <person name="Schmutz J."/>
            <person name="Tran D."/>
            <person name="Hathwaick L.T."/>
            <person name="Yim W.C."/>
            <person name="Jenkins J."/>
            <person name="Mckie-Krisberg Z.M."/>
            <person name="Prochnik S."/>
            <person name="Lindquist E."/>
            <person name="Dockter R.B."/>
            <person name="Adam C."/>
            <person name="Molina H."/>
            <person name="Bunkerborg J."/>
            <person name="Jin E."/>
            <person name="Buchheim M."/>
            <person name="Magnuson J."/>
        </authorList>
    </citation>
    <scope>NUCLEOTIDE SEQUENCE</scope>
    <source>
        <strain evidence="1">CCAP 19/18</strain>
    </source>
</reference>
<proteinExistence type="predicted"/>
<dbReference type="Proteomes" id="UP000815325">
    <property type="component" value="Unassembled WGS sequence"/>
</dbReference>
<evidence type="ECO:0000313" key="2">
    <source>
        <dbReference type="Proteomes" id="UP000815325"/>
    </source>
</evidence>
<evidence type="ECO:0008006" key="3">
    <source>
        <dbReference type="Google" id="ProtNLM"/>
    </source>
</evidence>
<protein>
    <recommendedName>
        <fullName evidence="3">Encoded protein</fullName>
    </recommendedName>
</protein>
<accession>A0ABQ7GZV8</accession>
<organism evidence="1 2">
    <name type="scientific">Dunaliella salina</name>
    <name type="common">Green alga</name>
    <name type="synonym">Protococcus salinus</name>
    <dbReference type="NCBI Taxonomy" id="3046"/>
    <lineage>
        <taxon>Eukaryota</taxon>
        <taxon>Viridiplantae</taxon>
        <taxon>Chlorophyta</taxon>
        <taxon>core chlorophytes</taxon>
        <taxon>Chlorophyceae</taxon>
        <taxon>CS clade</taxon>
        <taxon>Chlamydomonadales</taxon>
        <taxon>Dunaliellaceae</taxon>
        <taxon>Dunaliella</taxon>
    </lineage>
</organism>
<comment type="caution">
    <text evidence="1">The sequence shown here is derived from an EMBL/GenBank/DDBJ whole genome shotgun (WGS) entry which is preliminary data.</text>
</comment>
<dbReference type="EMBL" id="MU069522">
    <property type="protein sequence ID" value="KAF5840148.1"/>
    <property type="molecule type" value="Genomic_DNA"/>
</dbReference>
<sequence>MPDMRAHLQVFTQAYKVDATNQQHPSMMSLPILYSTGQACECRNSNVGHAFIFAPSAAPKHWKEELHKHVQ</sequence>